<feature type="transmembrane region" description="Helical" evidence="1">
    <location>
        <begin position="34"/>
        <end position="53"/>
    </location>
</feature>
<protein>
    <submittedName>
        <fullName evidence="2">Uncharacterized protein</fullName>
    </submittedName>
</protein>
<name>A0A2S8GU08_9BACT</name>
<organism evidence="2 3">
    <name type="scientific">Blastopirellula marina</name>
    <dbReference type="NCBI Taxonomy" id="124"/>
    <lineage>
        <taxon>Bacteria</taxon>
        <taxon>Pseudomonadati</taxon>
        <taxon>Planctomycetota</taxon>
        <taxon>Planctomycetia</taxon>
        <taxon>Pirellulales</taxon>
        <taxon>Pirellulaceae</taxon>
        <taxon>Blastopirellula</taxon>
    </lineage>
</organism>
<dbReference type="RefSeq" id="WP_105333764.1">
    <property type="nucleotide sequence ID" value="NZ_PUHZ01000003.1"/>
</dbReference>
<evidence type="ECO:0000313" key="2">
    <source>
        <dbReference type="EMBL" id="PQO47892.1"/>
    </source>
</evidence>
<accession>A0A2S8GU08</accession>
<feature type="transmembrane region" description="Helical" evidence="1">
    <location>
        <begin position="132"/>
        <end position="150"/>
    </location>
</feature>
<keyword evidence="1" id="KW-0472">Membrane</keyword>
<evidence type="ECO:0000256" key="1">
    <source>
        <dbReference type="SAM" id="Phobius"/>
    </source>
</evidence>
<dbReference type="EMBL" id="PUHZ01000003">
    <property type="protein sequence ID" value="PQO47892.1"/>
    <property type="molecule type" value="Genomic_DNA"/>
</dbReference>
<comment type="caution">
    <text evidence="2">The sequence shown here is derived from an EMBL/GenBank/DDBJ whole genome shotgun (WGS) entry which is preliminary data.</text>
</comment>
<evidence type="ECO:0000313" key="3">
    <source>
        <dbReference type="Proteomes" id="UP000237819"/>
    </source>
</evidence>
<sequence>MNPEPNANPFQSPANTIAAEEGSAKRASRPPNSVLVVVVTTYLITAYLVWIAGQGAWDGYQMLFVDNDVWSSIFGEIVLGIAAICAFAALAFGMAAFGMHCRKRWGRILALFIVPLAVIPLGMGLADQQLPGPVTVLPAIYGIASFIILWTKNCRDYFRPARNVG</sequence>
<feature type="transmembrane region" description="Helical" evidence="1">
    <location>
        <begin position="108"/>
        <end position="126"/>
    </location>
</feature>
<feature type="transmembrane region" description="Helical" evidence="1">
    <location>
        <begin position="73"/>
        <end position="96"/>
    </location>
</feature>
<gene>
    <name evidence="2" type="ORF">C5Y93_02310</name>
</gene>
<dbReference type="Proteomes" id="UP000237819">
    <property type="component" value="Unassembled WGS sequence"/>
</dbReference>
<keyword evidence="1" id="KW-0812">Transmembrane</keyword>
<proteinExistence type="predicted"/>
<reference evidence="2 3" key="1">
    <citation type="submission" date="2018-02" db="EMBL/GenBank/DDBJ databases">
        <title>Comparative genomes isolates from brazilian mangrove.</title>
        <authorList>
            <person name="Araujo J.E."/>
            <person name="Taketani R.G."/>
            <person name="Silva M.C.P."/>
            <person name="Loureco M.V."/>
            <person name="Andreote F.D."/>
        </authorList>
    </citation>
    <scope>NUCLEOTIDE SEQUENCE [LARGE SCALE GENOMIC DNA]</scope>
    <source>
        <strain evidence="2 3">Nap-Phe MGV</strain>
    </source>
</reference>
<dbReference type="AlphaFoldDB" id="A0A2S8GU08"/>
<keyword evidence="1" id="KW-1133">Transmembrane helix</keyword>